<dbReference type="InterPro" id="IPR037522">
    <property type="entry name" value="HD_GYP_dom"/>
</dbReference>
<dbReference type="SUPFAM" id="SSF52172">
    <property type="entry name" value="CheY-like"/>
    <property type="match status" value="1"/>
</dbReference>
<evidence type="ECO:0000313" key="5">
    <source>
        <dbReference type="Proteomes" id="UP001063350"/>
    </source>
</evidence>
<dbReference type="InterPro" id="IPR003607">
    <property type="entry name" value="HD/PDEase_dom"/>
</dbReference>
<dbReference type="SMART" id="SM00448">
    <property type="entry name" value="REC"/>
    <property type="match status" value="1"/>
</dbReference>
<dbReference type="PROSITE" id="PS51832">
    <property type="entry name" value="HD_GYP"/>
    <property type="match status" value="1"/>
</dbReference>
<reference evidence="4" key="1">
    <citation type="submission" date="2020-12" db="EMBL/GenBank/DDBJ databases">
        <title>Desulfobium dissulfuricans gen. nov., sp. nov., a novel mesophilic, sulfate-reducing bacterium isolated from a deep-sea hydrothermal vent.</title>
        <authorList>
            <person name="Hashimoto Y."/>
            <person name="Tame A."/>
            <person name="Sawayama S."/>
            <person name="Miyazaki J."/>
            <person name="Takai K."/>
            <person name="Nakagawa S."/>
        </authorList>
    </citation>
    <scope>NUCLEOTIDE SEQUENCE</scope>
    <source>
        <strain evidence="4">GF1</strain>
    </source>
</reference>
<dbReference type="InterPro" id="IPR006675">
    <property type="entry name" value="HDIG_dom"/>
</dbReference>
<feature type="domain" description="HD-GYP" evidence="3">
    <location>
        <begin position="157"/>
        <end position="347"/>
    </location>
</feature>
<dbReference type="Pfam" id="PF00072">
    <property type="entry name" value="Response_reg"/>
    <property type="match status" value="1"/>
</dbReference>
<dbReference type="CDD" id="cd00077">
    <property type="entry name" value="HDc"/>
    <property type="match status" value="1"/>
</dbReference>
<dbReference type="FunFam" id="3.40.50.2300:FF:000301">
    <property type="entry name" value="Response regulator receiver"/>
    <property type="match status" value="1"/>
</dbReference>
<evidence type="ECO:0000313" key="4">
    <source>
        <dbReference type="EMBL" id="BCO08229.1"/>
    </source>
</evidence>
<gene>
    <name evidence="4" type="ORF">GF1_06050</name>
</gene>
<dbReference type="SUPFAM" id="SSF109604">
    <property type="entry name" value="HD-domain/PDEase-like"/>
    <property type="match status" value="1"/>
</dbReference>
<keyword evidence="5" id="KW-1185">Reference proteome</keyword>
<evidence type="ECO:0000259" key="3">
    <source>
        <dbReference type="PROSITE" id="PS51832"/>
    </source>
</evidence>
<dbReference type="PROSITE" id="PS50110">
    <property type="entry name" value="RESPONSE_REGULATORY"/>
    <property type="match status" value="1"/>
</dbReference>
<evidence type="ECO:0000259" key="2">
    <source>
        <dbReference type="PROSITE" id="PS50110"/>
    </source>
</evidence>
<dbReference type="InterPro" id="IPR001789">
    <property type="entry name" value="Sig_transdc_resp-reg_receiver"/>
</dbReference>
<keyword evidence="1" id="KW-0597">Phosphoprotein</keyword>
<dbReference type="AlphaFoldDB" id="A0A915TZL7"/>
<feature type="domain" description="Response regulatory" evidence="2">
    <location>
        <begin position="8"/>
        <end position="122"/>
    </location>
</feature>
<protein>
    <submittedName>
        <fullName evidence="4">Two-component system response regulator</fullName>
    </submittedName>
</protein>
<dbReference type="Pfam" id="PF13487">
    <property type="entry name" value="HD_5"/>
    <property type="match status" value="1"/>
</dbReference>
<feature type="modified residue" description="4-aspartylphosphate" evidence="1">
    <location>
        <position position="57"/>
    </location>
</feature>
<name>A0A915TZL7_9BACT</name>
<dbReference type="InterPro" id="IPR052020">
    <property type="entry name" value="Cyclic_di-GMP/3'3'-cGAMP_PDE"/>
</dbReference>
<dbReference type="KEGG" id="ddu:GF1_06050"/>
<dbReference type="PANTHER" id="PTHR45228">
    <property type="entry name" value="CYCLIC DI-GMP PHOSPHODIESTERASE TM_0186-RELATED"/>
    <property type="match status" value="1"/>
</dbReference>
<dbReference type="NCBIfam" id="TIGR00277">
    <property type="entry name" value="HDIG"/>
    <property type="match status" value="1"/>
</dbReference>
<proteinExistence type="predicted"/>
<accession>A0A915TZL7</accession>
<dbReference type="SMART" id="SM00471">
    <property type="entry name" value="HDc"/>
    <property type="match status" value="1"/>
</dbReference>
<dbReference type="InterPro" id="IPR011006">
    <property type="entry name" value="CheY-like_superfamily"/>
</dbReference>
<dbReference type="GO" id="GO:0000160">
    <property type="term" value="P:phosphorelay signal transduction system"/>
    <property type="evidence" value="ECO:0007669"/>
    <property type="project" value="InterPro"/>
</dbReference>
<dbReference type="Gene3D" id="1.20.5.390">
    <property type="entry name" value="L1 transposable element, trimerization domain"/>
    <property type="match status" value="1"/>
</dbReference>
<evidence type="ECO:0000256" key="1">
    <source>
        <dbReference type="PROSITE-ProRule" id="PRU00169"/>
    </source>
</evidence>
<sequence length="347" mass="38979">MTTTSNTTILIIEDDQFVRHSLAVYLGSKGYTILQAENGRVGLEIFFQKNPDLVLLDLRMPELDGLEVLAALAQQIGEVPVIIISGVGSREDAIESLRLGAWDFLVKPIRDMTLLEHSVNKALERAVMIRERHRYQQELEKTVADRTAELRHRETKLKKALVGIVDVVAAIVEKRDPYTAGHEQRVASLARAIAREMGLTSRKIEGLHLAAIIHDLGKVAIPSELLSKPGRLTDLEFQFIQTHVQVGYDILRRMEFPWPLAQIVHQHHERLDGSGYPQGLKDGEIMIEARILGVADVVEAMSSHRPYRPALGIDTALEEINRHRGTLYDADVVEACHNLFGEGRFIF</sequence>
<organism evidence="4 5">
    <name type="scientific">Desulfolithobacter dissulfuricans</name>
    <dbReference type="NCBI Taxonomy" id="2795293"/>
    <lineage>
        <taxon>Bacteria</taxon>
        <taxon>Pseudomonadati</taxon>
        <taxon>Thermodesulfobacteriota</taxon>
        <taxon>Desulfobulbia</taxon>
        <taxon>Desulfobulbales</taxon>
        <taxon>Desulfobulbaceae</taxon>
        <taxon>Desulfolithobacter</taxon>
    </lineage>
</organism>
<dbReference type="EMBL" id="AP024233">
    <property type="protein sequence ID" value="BCO08229.1"/>
    <property type="molecule type" value="Genomic_DNA"/>
</dbReference>
<dbReference type="Gene3D" id="1.10.3210.10">
    <property type="entry name" value="Hypothetical protein af1432"/>
    <property type="match status" value="1"/>
</dbReference>
<dbReference type="Gene3D" id="3.40.50.2300">
    <property type="match status" value="1"/>
</dbReference>
<dbReference type="Proteomes" id="UP001063350">
    <property type="component" value="Chromosome"/>
</dbReference>
<dbReference type="RefSeq" id="WP_267928141.1">
    <property type="nucleotide sequence ID" value="NZ_AP024233.1"/>
</dbReference>